<evidence type="ECO:0000313" key="2">
    <source>
        <dbReference type="EMBL" id="KAJ54549.1"/>
    </source>
</evidence>
<comment type="caution">
    <text evidence="2">The sequence shown here is derived from an EMBL/GenBank/DDBJ whole genome shotgun (WGS) entry which is preliminary data.</text>
</comment>
<protein>
    <submittedName>
        <fullName evidence="2">Antibiotic biosynthesis monooxygenase</fullName>
    </submittedName>
</protein>
<feature type="domain" description="ABM" evidence="1">
    <location>
        <begin position="1"/>
        <end position="91"/>
    </location>
</feature>
<dbReference type="OrthoDB" id="9797060at2"/>
<evidence type="ECO:0000313" key="3">
    <source>
        <dbReference type="Proteomes" id="UP000026249"/>
    </source>
</evidence>
<reference evidence="2 3" key="1">
    <citation type="submission" date="2014-03" db="EMBL/GenBank/DDBJ databases">
        <title>Draft Genome Sequence of Actibacterium mucosum KCTC 23349, a Marine Alphaproteobacterium with Complex Ionic Requirements Isolated from Mediterranean Seawater at Malvarrosa Beach, Valencia, Spain.</title>
        <authorList>
            <person name="Arahal D.R."/>
            <person name="Shao Z."/>
            <person name="Lai Q."/>
            <person name="Pujalte M.J."/>
        </authorList>
    </citation>
    <scope>NUCLEOTIDE SEQUENCE [LARGE SCALE GENOMIC DNA]</scope>
    <source>
        <strain evidence="2 3">KCTC 23349</strain>
    </source>
</reference>
<gene>
    <name evidence="2" type="ORF">ACMU_17740</name>
</gene>
<dbReference type="Gene3D" id="3.30.70.100">
    <property type="match status" value="1"/>
</dbReference>
<accession>A0A037ZDJ6</accession>
<dbReference type="GO" id="GO:0004497">
    <property type="term" value="F:monooxygenase activity"/>
    <property type="evidence" value="ECO:0007669"/>
    <property type="project" value="UniProtKB-KW"/>
</dbReference>
<dbReference type="InterPro" id="IPR007138">
    <property type="entry name" value="ABM_dom"/>
</dbReference>
<dbReference type="Proteomes" id="UP000026249">
    <property type="component" value="Unassembled WGS sequence"/>
</dbReference>
<dbReference type="SUPFAM" id="SSF54909">
    <property type="entry name" value="Dimeric alpha+beta barrel"/>
    <property type="match status" value="1"/>
</dbReference>
<dbReference type="Pfam" id="PF03992">
    <property type="entry name" value="ABM"/>
    <property type="match status" value="1"/>
</dbReference>
<evidence type="ECO:0000259" key="1">
    <source>
        <dbReference type="PROSITE" id="PS51725"/>
    </source>
</evidence>
<dbReference type="InterPro" id="IPR011008">
    <property type="entry name" value="Dimeric_a/b-barrel"/>
</dbReference>
<keyword evidence="2" id="KW-0503">Monooxygenase</keyword>
<dbReference type="InterPro" id="IPR052936">
    <property type="entry name" value="Jasmonate_Hydroxylase-like"/>
</dbReference>
<organism evidence="2 3">
    <name type="scientific">Actibacterium mucosum KCTC 23349</name>
    <dbReference type="NCBI Taxonomy" id="1454373"/>
    <lineage>
        <taxon>Bacteria</taxon>
        <taxon>Pseudomonadati</taxon>
        <taxon>Pseudomonadota</taxon>
        <taxon>Alphaproteobacteria</taxon>
        <taxon>Rhodobacterales</taxon>
        <taxon>Roseobacteraceae</taxon>
        <taxon>Actibacterium</taxon>
    </lineage>
</organism>
<sequence>MITVIFELTPGEGQKDAYLGHAADLKPLLEKVPGFISVERFQSLTTPEKLLSLSFWESEEAVIAWRNTAEHRAAQSAARGGVLAGYRLRVAQVLRDYGHAIRGDVPEDSRDVHDI</sequence>
<dbReference type="PANTHER" id="PTHR37811">
    <property type="entry name" value="BLL5343 PROTEIN"/>
    <property type="match status" value="1"/>
</dbReference>
<dbReference type="EMBL" id="JFKE01000007">
    <property type="protein sequence ID" value="KAJ54549.1"/>
    <property type="molecule type" value="Genomic_DNA"/>
</dbReference>
<keyword evidence="2" id="KW-0560">Oxidoreductase</keyword>
<name>A0A037ZDJ6_9RHOB</name>
<dbReference type="AlphaFoldDB" id="A0A037ZDJ6"/>
<dbReference type="RefSeq" id="WP_035261377.1">
    <property type="nucleotide sequence ID" value="NZ_JFKE01000007.1"/>
</dbReference>
<dbReference type="PROSITE" id="PS51725">
    <property type="entry name" value="ABM"/>
    <property type="match status" value="1"/>
</dbReference>
<dbReference type="PANTHER" id="PTHR37811:SF2">
    <property type="entry name" value="ABM DOMAIN-CONTAINING PROTEIN"/>
    <property type="match status" value="1"/>
</dbReference>
<dbReference type="STRING" id="1454373.ACMU_17740"/>
<proteinExistence type="predicted"/>
<keyword evidence="3" id="KW-1185">Reference proteome</keyword>